<dbReference type="RefSeq" id="WP_013644420.1">
    <property type="nucleotide sequence ID" value="NC_015216.1"/>
</dbReference>
<dbReference type="PRINTS" id="PR00959">
    <property type="entry name" value="MEVGALKINASE"/>
</dbReference>
<reference evidence="18" key="1">
    <citation type="submission" date="2011-02" db="EMBL/GenBank/DDBJ databases">
        <title>Complete sequence of Methanobacterium sp. AL-21.</title>
        <authorList>
            <consortium name="US DOE Joint Genome Institute"/>
            <person name="Lucas S."/>
            <person name="Copeland A."/>
            <person name="Lapidus A."/>
            <person name="Cheng J.-F."/>
            <person name="Goodwin L."/>
            <person name="Pitluck S."/>
            <person name="Chertkov O."/>
            <person name="Detter J.C."/>
            <person name="Han C."/>
            <person name="Tapia R."/>
            <person name="Land M."/>
            <person name="Hauser L."/>
            <person name="Kyrpides N."/>
            <person name="Ivanova N."/>
            <person name="Mikhailova N."/>
            <person name="Pagani I."/>
            <person name="Cadillo-Quiroz H."/>
            <person name="Imachi H."/>
            <person name="Zinder S."/>
            <person name="Liu W."/>
            <person name="Woyke T."/>
        </authorList>
    </citation>
    <scope>NUCLEOTIDE SEQUENCE [LARGE SCALE GENOMIC DNA]</scope>
    <source>
        <strain evidence="18">AL-21</strain>
    </source>
</reference>
<keyword evidence="18" id="KW-1185">Reference proteome</keyword>
<evidence type="ECO:0000259" key="16">
    <source>
        <dbReference type="Pfam" id="PF08544"/>
    </source>
</evidence>
<reference evidence="17 18" key="2">
    <citation type="journal article" date="2014" name="Int. J. Syst. Evol. Microbiol.">
        <title>Methanobacterium paludis sp. nov. and a novel strain of Methanobacterium lacus isolated from northern peatlands.</title>
        <authorList>
            <person name="Cadillo-Quiroz H."/>
            <person name="Brauer S.L."/>
            <person name="Goodson N."/>
            <person name="Yavitt J.B."/>
            <person name="Zinder S.H."/>
        </authorList>
    </citation>
    <scope>NUCLEOTIDE SEQUENCE [LARGE SCALE GENOMIC DNA]</scope>
    <source>
        <strain evidence="17 18">AL-21</strain>
    </source>
</reference>
<keyword evidence="5 14" id="KW-0444">Lipid biosynthesis</keyword>
<dbReference type="GO" id="GO:0005829">
    <property type="term" value="C:cytosol"/>
    <property type="evidence" value="ECO:0007669"/>
    <property type="project" value="TreeGrafter"/>
</dbReference>
<evidence type="ECO:0000256" key="3">
    <source>
        <dbReference type="ARBA" id="ARBA00012103"/>
    </source>
</evidence>
<evidence type="ECO:0000313" key="18">
    <source>
        <dbReference type="Proteomes" id="UP000007490"/>
    </source>
</evidence>
<evidence type="ECO:0000256" key="13">
    <source>
        <dbReference type="ARBA" id="ARBA00029438"/>
    </source>
</evidence>
<dbReference type="PANTHER" id="PTHR43290">
    <property type="entry name" value="MEVALONATE KINASE"/>
    <property type="match status" value="1"/>
</dbReference>
<dbReference type="HAMAP" id="MF_00217">
    <property type="entry name" value="Mevalonate_kinase"/>
    <property type="match status" value="1"/>
</dbReference>
<evidence type="ECO:0000313" key="17">
    <source>
        <dbReference type="EMBL" id="ADZ09069.1"/>
    </source>
</evidence>
<sequence length="329" mass="35110">MLDSRQVTASAPGKTILFGEHAVVYGKPAIAAAVDKRAYVTISKREDHLTHVTVGDLGVSGFLDLKNRTIQLENGSGMQRGILEYILKALIKAKTEDSVEVDVRLDIPIGAGLGSSAAVTVATIMAAASFNQITLTNETMANLAHQVELDVQGAASPIDTSLSTYGGVIYLSKQPQKLVKLEIPHELPIVIGYTSTRGNTGELVKLVRQKKDARPEVINPILDSMEAVANGARQAIIKGDHKTIGLLMNINQGLLDALGVNTEELSKMVFTARNQGAMGSKLTGAGGGGSMIAYCPGREEEVVSSINQFERAFQINVAHEGVRLEKPRN</sequence>
<dbReference type="NCBIfam" id="TIGR00549">
    <property type="entry name" value="mevalon_kin"/>
    <property type="match status" value="1"/>
</dbReference>
<keyword evidence="9 14" id="KW-0067">ATP-binding</keyword>
<feature type="domain" description="GHMP kinase N-terminal" evidence="15">
    <location>
        <begin position="87"/>
        <end position="167"/>
    </location>
</feature>
<dbReference type="GeneID" id="10277267"/>
<keyword evidence="11 14" id="KW-0443">Lipid metabolism</keyword>
<dbReference type="Pfam" id="PF08544">
    <property type="entry name" value="GHMP_kinases_C"/>
    <property type="match status" value="1"/>
</dbReference>
<dbReference type="PANTHER" id="PTHR43290:SF2">
    <property type="entry name" value="MEVALONATE KINASE"/>
    <property type="match status" value="1"/>
</dbReference>
<evidence type="ECO:0000256" key="11">
    <source>
        <dbReference type="ARBA" id="ARBA00023098"/>
    </source>
</evidence>
<dbReference type="InterPro" id="IPR006204">
    <property type="entry name" value="GHMP_kinase_N_dom"/>
</dbReference>
<keyword evidence="10 14" id="KW-0460">Magnesium</keyword>
<proteinExistence type="inferred from homology"/>
<comment type="subcellular location">
    <subcellularLocation>
        <location evidence="1 14">Cytoplasm</location>
    </subcellularLocation>
</comment>
<comment type="catalytic activity">
    <reaction evidence="14">
        <text>(R)-mevalonate + ATP = (R)-5-phosphomevalonate + ADP + H(+)</text>
        <dbReference type="Rhea" id="RHEA:17065"/>
        <dbReference type="ChEBI" id="CHEBI:15378"/>
        <dbReference type="ChEBI" id="CHEBI:30616"/>
        <dbReference type="ChEBI" id="CHEBI:36464"/>
        <dbReference type="ChEBI" id="CHEBI:58146"/>
        <dbReference type="ChEBI" id="CHEBI:456216"/>
        <dbReference type="EC" id="2.7.1.36"/>
    </reaction>
</comment>
<evidence type="ECO:0000259" key="15">
    <source>
        <dbReference type="Pfam" id="PF00288"/>
    </source>
</evidence>
<name>F0TBB8_METLA</name>
<dbReference type="SUPFAM" id="SSF55060">
    <property type="entry name" value="GHMP Kinase, C-terminal domain"/>
    <property type="match status" value="1"/>
</dbReference>
<dbReference type="PROSITE" id="PS00627">
    <property type="entry name" value="GHMP_KINASES_ATP"/>
    <property type="match status" value="1"/>
</dbReference>
<evidence type="ECO:0000256" key="8">
    <source>
        <dbReference type="ARBA" id="ARBA00022777"/>
    </source>
</evidence>
<evidence type="ECO:0000256" key="7">
    <source>
        <dbReference type="ARBA" id="ARBA00022741"/>
    </source>
</evidence>
<comment type="subunit">
    <text evidence="14">Homodimer.</text>
</comment>
<dbReference type="Proteomes" id="UP000007490">
    <property type="component" value="Chromosome"/>
</dbReference>
<evidence type="ECO:0000256" key="14">
    <source>
        <dbReference type="HAMAP-Rule" id="MF_00217"/>
    </source>
</evidence>
<dbReference type="Pfam" id="PF00288">
    <property type="entry name" value="GHMP_kinases_N"/>
    <property type="match status" value="1"/>
</dbReference>
<comment type="function">
    <text evidence="14">Catalyzes the phosphorylation of (R)-mevalonate (MVA) to (R)-mevalonate 5-phosphate (MVAP). Functions in the mevalonate (MVA) pathway leading to isopentenyl diphosphate (IPP), a key precursor for the biosynthesis of isoprenoid compounds such as archaeal membrane lipids.</text>
</comment>
<keyword evidence="4 14" id="KW-0963">Cytoplasm</keyword>
<evidence type="ECO:0000256" key="6">
    <source>
        <dbReference type="ARBA" id="ARBA00022679"/>
    </source>
</evidence>
<dbReference type="GO" id="GO:0019287">
    <property type="term" value="P:isopentenyl diphosphate biosynthetic process, mevalonate pathway"/>
    <property type="evidence" value="ECO:0007669"/>
    <property type="project" value="UniProtKB-UniRule"/>
</dbReference>
<dbReference type="SUPFAM" id="SSF54211">
    <property type="entry name" value="Ribosomal protein S5 domain 2-like"/>
    <property type="match status" value="1"/>
</dbReference>
<gene>
    <name evidence="14" type="primary">mvk</name>
    <name evidence="17" type="ordered locus">Metbo_0818</name>
</gene>
<keyword evidence="8 14" id="KW-0418">Kinase</keyword>
<organism evidence="17 18">
    <name type="scientific">Methanobacterium lacus (strain AL-21)</name>
    <dbReference type="NCBI Taxonomy" id="877455"/>
    <lineage>
        <taxon>Archaea</taxon>
        <taxon>Methanobacteriati</taxon>
        <taxon>Methanobacteriota</taxon>
        <taxon>Methanomada group</taxon>
        <taxon>Methanobacteria</taxon>
        <taxon>Methanobacteriales</taxon>
        <taxon>Methanobacteriaceae</taxon>
        <taxon>Methanobacterium</taxon>
    </lineage>
</organism>
<dbReference type="InterPro" id="IPR006205">
    <property type="entry name" value="Mev_gal_kin"/>
</dbReference>
<evidence type="ECO:0000256" key="1">
    <source>
        <dbReference type="ARBA" id="ARBA00004496"/>
    </source>
</evidence>
<comment type="cofactor">
    <cofactor evidence="14">
        <name>Mg(2+)</name>
        <dbReference type="ChEBI" id="CHEBI:18420"/>
    </cofactor>
</comment>
<evidence type="ECO:0000256" key="5">
    <source>
        <dbReference type="ARBA" id="ARBA00022516"/>
    </source>
</evidence>
<dbReference type="InterPro" id="IPR014721">
    <property type="entry name" value="Ribsml_uS5_D2-typ_fold_subgr"/>
</dbReference>
<keyword evidence="6 14" id="KW-0808">Transferase</keyword>
<dbReference type="EC" id="2.7.1.36" evidence="3 14"/>
<accession>F0TBB8</accession>
<dbReference type="InterPro" id="IPR022937">
    <property type="entry name" value="Mevalonate_kinase_arc"/>
</dbReference>
<comment type="similarity">
    <text evidence="2 14">Belongs to the GHMP kinase family. Mevalonate kinase subfamily.</text>
</comment>
<evidence type="ECO:0000256" key="9">
    <source>
        <dbReference type="ARBA" id="ARBA00022840"/>
    </source>
</evidence>
<comment type="pathway">
    <text evidence="13 14">Isoprenoid biosynthesis; isopentenyl diphosphate biosynthesis via mevalonate pathway; isopentenyl diphosphate from (R)-mevalonate: step 1/3.</text>
</comment>
<dbReference type="eggNOG" id="arCOG01028">
    <property type="taxonomic scope" value="Archaea"/>
</dbReference>
<dbReference type="STRING" id="877455.Metbo_0818"/>
<dbReference type="Gene3D" id="3.30.70.890">
    <property type="entry name" value="GHMP kinase, C-terminal domain"/>
    <property type="match status" value="1"/>
</dbReference>
<keyword evidence="12 14" id="KW-0414">Isoprene biosynthesis</keyword>
<feature type="active site" description="Proton acceptor" evidence="14">
    <location>
        <position position="159"/>
    </location>
</feature>
<feature type="domain" description="GHMP kinase C-terminal" evidence="16">
    <location>
        <begin position="233"/>
        <end position="308"/>
    </location>
</feature>
<dbReference type="GO" id="GO:0004496">
    <property type="term" value="F:mevalonate kinase activity"/>
    <property type="evidence" value="ECO:0007669"/>
    <property type="project" value="UniProtKB-UniRule"/>
</dbReference>
<dbReference type="UniPathway" id="UPA00057">
    <property type="reaction ID" value="UER00098"/>
</dbReference>
<dbReference type="Gene3D" id="3.30.230.10">
    <property type="match status" value="1"/>
</dbReference>
<dbReference type="GO" id="GO:0000287">
    <property type="term" value="F:magnesium ion binding"/>
    <property type="evidence" value="ECO:0007669"/>
    <property type="project" value="UniProtKB-UniRule"/>
</dbReference>
<evidence type="ECO:0000256" key="12">
    <source>
        <dbReference type="ARBA" id="ARBA00023229"/>
    </source>
</evidence>
<feature type="binding site" evidence="14">
    <location>
        <begin position="108"/>
        <end position="118"/>
    </location>
    <ligand>
        <name>ATP</name>
        <dbReference type="ChEBI" id="CHEBI:30616"/>
    </ligand>
</feature>
<evidence type="ECO:0000256" key="2">
    <source>
        <dbReference type="ARBA" id="ARBA00006495"/>
    </source>
</evidence>
<dbReference type="HOGENOM" id="CLU_017814_0_0_2"/>
<dbReference type="InterPro" id="IPR013750">
    <property type="entry name" value="GHMP_kinase_C_dom"/>
</dbReference>
<keyword evidence="7 14" id="KW-0547">Nucleotide-binding</keyword>
<evidence type="ECO:0000256" key="10">
    <source>
        <dbReference type="ARBA" id="ARBA00022842"/>
    </source>
</evidence>
<dbReference type="AlphaFoldDB" id="F0TBB8"/>
<dbReference type="EMBL" id="CP002551">
    <property type="protein sequence ID" value="ADZ09069.1"/>
    <property type="molecule type" value="Genomic_DNA"/>
</dbReference>
<dbReference type="InterPro" id="IPR020568">
    <property type="entry name" value="Ribosomal_Su5_D2-typ_SF"/>
</dbReference>
<dbReference type="InterPro" id="IPR006203">
    <property type="entry name" value="GHMP_knse_ATP-bd_CS"/>
</dbReference>
<dbReference type="GO" id="GO:0005524">
    <property type="term" value="F:ATP binding"/>
    <property type="evidence" value="ECO:0007669"/>
    <property type="project" value="UniProtKB-UniRule"/>
</dbReference>
<dbReference type="OrthoDB" id="19001at2157"/>
<dbReference type="KEGG" id="mel:Metbo_0818"/>
<evidence type="ECO:0000256" key="4">
    <source>
        <dbReference type="ARBA" id="ARBA00022490"/>
    </source>
</evidence>
<protein>
    <recommendedName>
        <fullName evidence="3 14">Mevalonate kinase</fullName>
        <shortName evidence="14">MK</shortName>
        <shortName evidence="14">MVK</shortName>
        <ecNumber evidence="3 14">2.7.1.36</ecNumber>
    </recommendedName>
</protein>
<dbReference type="InterPro" id="IPR036554">
    <property type="entry name" value="GHMP_kinase_C_sf"/>
</dbReference>